<keyword evidence="9" id="KW-1185">Reference proteome</keyword>
<evidence type="ECO:0000256" key="1">
    <source>
        <dbReference type="ARBA" id="ARBA00005952"/>
    </source>
</evidence>
<dbReference type="InterPro" id="IPR011605">
    <property type="entry name" value="NusB_fam"/>
</dbReference>
<dbReference type="PANTHER" id="PTHR11078">
    <property type="entry name" value="N UTILIZATION SUBSTANCE PROTEIN B-RELATED"/>
    <property type="match status" value="1"/>
</dbReference>
<dbReference type="Pfam" id="PF01029">
    <property type="entry name" value="NusB"/>
    <property type="match status" value="1"/>
</dbReference>
<dbReference type="NCBIfam" id="TIGR01951">
    <property type="entry name" value="nusB"/>
    <property type="match status" value="1"/>
</dbReference>
<dbReference type="Gene3D" id="1.10.940.10">
    <property type="entry name" value="NusB-like"/>
    <property type="match status" value="1"/>
</dbReference>
<evidence type="ECO:0000256" key="3">
    <source>
        <dbReference type="ARBA" id="ARBA00022884"/>
    </source>
</evidence>
<dbReference type="InterPro" id="IPR006027">
    <property type="entry name" value="NusB_RsmB_TIM44"/>
</dbReference>
<dbReference type="EMBL" id="JAVAMP010000002">
    <property type="protein sequence ID" value="MDP5273604.1"/>
    <property type="molecule type" value="Genomic_DNA"/>
</dbReference>
<keyword evidence="5 6" id="KW-0804">Transcription</keyword>
<reference evidence="8 9" key="1">
    <citation type="submission" date="2023-08" db="EMBL/GenBank/DDBJ databases">
        <authorList>
            <person name="Park J.-S."/>
        </authorList>
    </citation>
    <scope>NUCLEOTIDE SEQUENCE [LARGE SCALE GENOMIC DNA]</scope>
    <source>
        <strain evidence="8 9">2205SS18-9</strain>
    </source>
</reference>
<evidence type="ECO:0000313" key="8">
    <source>
        <dbReference type="EMBL" id="MDP5273604.1"/>
    </source>
</evidence>
<evidence type="ECO:0000259" key="7">
    <source>
        <dbReference type="Pfam" id="PF01029"/>
    </source>
</evidence>
<evidence type="ECO:0000256" key="5">
    <source>
        <dbReference type="ARBA" id="ARBA00023163"/>
    </source>
</evidence>
<evidence type="ECO:0000313" key="9">
    <source>
        <dbReference type="Proteomes" id="UP001231941"/>
    </source>
</evidence>
<keyword evidence="4 6" id="KW-0805">Transcription regulation</keyword>
<dbReference type="HAMAP" id="MF_00073">
    <property type="entry name" value="NusB"/>
    <property type="match status" value="1"/>
</dbReference>
<proteinExistence type="inferred from homology"/>
<feature type="domain" description="NusB/RsmB/TIM44" evidence="7">
    <location>
        <begin position="4"/>
        <end position="139"/>
    </location>
</feature>
<comment type="caution">
    <text evidence="8">The sequence shown here is derived from an EMBL/GenBank/DDBJ whole genome shotgun (WGS) entry which is preliminary data.</text>
</comment>
<protein>
    <recommendedName>
        <fullName evidence="6">Transcription antitermination protein NusB</fullName>
    </recommendedName>
    <alternativeName>
        <fullName evidence="6">Antitermination factor NusB</fullName>
    </alternativeName>
</protein>
<evidence type="ECO:0000256" key="6">
    <source>
        <dbReference type="HAMAP-Rule" id="MF_00073"/>
    </source>
</evidence>
<organism evidence="8 9">
    <name type="scientific">Chengkuizengella axinellae</name>
    <dbReference type="NCBI Taxonomy" id="3064388"/>
    <lineage>
        <taxon>Bacteria</taxon>
        <taxon>Bacillati</taxon>
        <taxon>Bacillota</taxon>
        <taxon>Bacilli</taxon>
        <taxon>Bacillales</taxon>
        <taxon>Paenibacillaceae</taxon>
        <taxon>Chengkuizengella</taxon>
    </lineage>
</organism>
<evidence type="ECO:0000256" key="4">
    <source>
        <dbReference type="ARBA" id="ARBA00023015"/>
    </source>
</evidence>
<name>A0ABT9IW58_9BACL</name>
<dbReference type="PANTHER" id="PTHR11078:SF3">
    <property type="entry name" value="ANTITERMINATION NUSB DOMAIN-CONTAINING PROTEIN"/>
    <property type="match status" value="1"/>
</dbReference>
<keyword evidence="3 6" id="KW-0694">RNA-binding</keyword>
<evidence type="ECO:0000256" key="2">
    <source>
        <dbReference type="ARBA" id="ARBA00022814"/>
    </source>
</evidence>
<sequence>MKRRQAREIIIQCLYQMELNEVDSSTAIDSITTEQDDNDMNNLQNIKSEELKFIQELVDGTFQKKKEIDLVINDYLKGWKLERLSKVDIQVLRLASFEMFYINDAPPKVIVNEAIELSKHFGTEESGKFINGVLGKMIKELDTVKAKIRSF</sequence>
<comment type="function">
    <text evidence="6">Involved in transcription antitermination. Required for transcription of ribosomal RNA (rRNA) genes. Binds specifically to the boxA antiterminator sequence of the ribosomal RNA (rrn) operons.</text>
</comment>
<gene>
    <name evidence="6 8" type="primary">nusB</name>
    <name evidence="8" type="ORF">Q5Y73_05780</name>
</gene>
<dbReference type="RefSeq" id="WP_305990915.1">
    <property type="nucleotide sequence ID" value="NZ_JAVAMP010000002.1"/>
</dbReference>
<keyword evidence="2 6" id="KW-0889">Transcription antitermination</keyword>
<dbReference type="InterPro" id="IPR035926">
    <property type="entry name" value="NusB-like_sf"/>
</dbReference>
<dbReference type="SUPFAM" id="SSF48013">
    <property type="entry name" value="NusB-like"/>
    <property type="match status" value="1"/>
</dbReference>
<dbReference type="Proteomes" id="UP001231941">
    <property type="component" value="Unassembled WGS sequence"/>
</dbReference>
<comment type="similarity">
    <text evidence="1 6">Belongs to the NusB family.</text>
</comment>
<accession>A0ABT9IW58</accession>